<evidence type="ECO:0000256" key="20">
    <source>
        <dbReference type="ARBA" id="ARBA00048679"/>
    </source>
</evidence>
<dbReference type="Pfam" id="PF00560">
    <property type="entry name" value="LRR_1"/>
    <property type="match status" value="3"/>
</dbReference>
<name>A0A6P6AHK3_DURZI</name>
<dbReference type="GO" id="GO:0005524">
    <property type="term" value="F:ATP binding"/>
    <property type="evidence" value="ECO:0007669"/>
    <property type="project" value="UniProtKB-UniRule"/>
</dbReference>
<organism evidence="24 25">
    <name type="scientific">Durio zibethinus</name>
    <name type="common">Durian</name>
    <dbReference type="NCBI Taxonomy" id="66656"/>
    <lineage>
        <taxon>Eukaryota</taxon>
        <taxon>Viridiplantae</taxon>
        <taxon>Streptophyta</taxon>
        <taxon>Embryophyta</taxon>
        <taxon>Tracheophyta</taxon>
        <taxon>Spermatophyta</taxon>
        <taxon>Magnoliopsida</taxon>
        <taxon>eudicotyledons</taxon>
        <taxon>Gunneridae</taxon>
        <taxon>Pentapetalae</taxon>
        <taxon>rosids</taxon>
        <taxon>malvids</taxon>
        <taxon>Malvales</taxon>
        <taxon>Malvaceae</taxon>
        <taxon>Helicteroideae</taxon>
        <taxon>Durio</taxon>
    </lineage>
</organism>
<dbReference type="PROSITE" id="PS00109">
    <property type="entry name" value="PROTEIN_KINASE_TYR"/>
    <property type="match status" value="1"/>
</dbReference>
<feature type="domain" description="Protein kinase" evidence="23">
    <location>
        <begin position="423"/>
        <end position="705"/>
    </location>
</feature>
<keyword evidence="17" id="KW-0675">Receptor</keyword>
<dbReference type="Gene3D" id="3.30.200.20">
    <property type="entry name" value="Phosphorylase Kinase, domain 1"/>
    <property type="match status" value="1"/>
</dbReference>
<comment type="catalytic activity">
    <reaction evidence="19">
        <text>L-threonyl-[protein] + ATP = O-phospho-L-threonyl-[protein] + ADP + H(+)</text>
        <dbReference type="Rhea" id="RHEA:46608"/>
        <dbReference type="Rhea" id="RHEA-COMP:11060"/>
        <dbReference type="Rhea" id="RHEA-COMP:11605"/>
        <dbReference type="ChEBI" id="CHEBI:15378"/>
        <dbReference type="ChEBI" id="CHEBI:30013"/>
        <dbReference type="ChEBI" id="CHEBI:30616"/>
        <dbReference type="ChEBI" id="CHEBI:61977"/>
        <dbReference type="ChEBI" id="CHEBI:456216"/>
        <dbReference type="EC" id="2.7.11.1"/>
    </reaction>
</comment>
<evidence type="ECO:0000256" key="5">
    <source>
        <dbReference type="ARBA" id="ARBA00022527"/>
    </source>
</evidence>
<evidence type="ECO:0000313" key="25">
    <source>
        <dbReference type="RefSeq" id="XP_022764355.1"/>
    </source>
</evidence>
<reference evidence="25" key="1">
    <citation type="submission" date="2025-08" db="UniProtKB">
        <authorList>
            <consortium name="RefSeq"/>
        </authorList>
    </citation>
    <scope>IDENTIFICATION</scope>
    <source>
        <tissue evidence="25">Fruit stalk</tissue>
    </source>
</reference>
<dbReference type="OrthoDB" id="676979at2759"/>
<sequence>MASFIIPFKALFFLIVVLHQSPSVFASSSSIAAKETETLLKWKASLDNNTQTVLSSLWVGGSPCNWVGITCDKAGTITNLSLPDYGLKGTLHSLNFLFFPNLVWLNLRNNSLYGPIPSHIGNLSKLTHLDLSYNTFSGNIPSEICLLKSLELISLASNEISGSIPLEIGRQSSVSEIYFFDNYLRGNMTKLVGLHLQHNHLSGPIPSTLNNLTHLQSLRLAYNNLNGPLPENVCHGGLLVNLTVINNNLMGHIPTSLKNCKSLYRVRLEGNHFTGNISEAFGEIPKELGALTLMFRLLLSGNQLSGKIPPEIGILDLSHNLIIGAIPQQLGELHSLEILDLSHNMLNGSIPISFNDLQSLTVVNISYNQLEGPIPNIKAFHEASFDALRNNNGLCGTTWRFFTVRGYNGRILYENIIEATEDFSSNNCIGSGGYGAVYKAALPIGEVVAVKKLHQSEDSMISNNLKAFESEIHALSEIRHRNIVKLYGFCSHPKNSFLVYEFVERGSLKMVLRNKDTAMELDWEKRLNVVKGVANALSYMHHDHSPPIIHRDISSNNVLLDLDYEAHVSDFGTARFLKPDSSNWTSLVGTFGYIAPELTYTMKVDEKCDVYSFGVLTIEVLMGRHPGDLLSYLSSSASASTSASVPNDLQILLKDVIDQRLSPPKNQVLEDIVCTAKIAFACLNSNPQLRPTMQQVAQALTSQWFPFPSLFMIIK</sequence>
<comment type="catalytic activity">
    <reaction evidence="20">
        <text>L-seryl-[protein] + ATP = O-phospho-L-seryl-[protein] + ADP + H(+)</text>
        <dbReference type="Rhea" id="RHEA:17989"/>
        <dbReference type="Rhea" id="RHEA-COMP:9863"/>
        <dbReference type="Rhea" id="RHEA-COMP:11604"/>
        <dbReference type="ChEBI" id="CHEBI:15378"/>
        <dbReference type="ChEBI" id="CHEBI:29999"/>
        <dbReference type="ChEBI" id="CHEBI:30616"/>
        <dbReference type="ChEBI" id="CHEBI:83421"/>
        <dbReference type="ChEBI" id="CHEBI:456216"/>
        <dbReference type="EC" id="2.7.11.1"/>
    </reaction>
</comment>
<dbReference type="InterPro" id="IPR032675">
    <property type="entry name" value="LRR_dom_sf"/>
</dbReference>
<dbReference type="PROSITE" id="PS50011">
    <property type="entry name" value="PROTEIN_KINASE_DOM"/>
    <property type="match status" value="1"/>
</dbReference>
<evidence type="ECO:0000256" key="18">
    <source>
        <dbReference type="ARBA" id="ARBA00023180"/>
    </source>
</evidence>
<dbReference type="PANTHER" id="PTHR48053">
    <property type="entry name" value="LEUCINE RICH REPEAT FAMILY PROTEIN, EXPRESSED"/>
    <property type="match status" value="1"/>
</dbReference>
<keyword evidence="8" id="KW-0808">Transferase</keyword>
<dbReference type="PROSITE" id="PS51450">
    <property type="entry name" value="LRR"/>
    <property type="match status" value="1"/>
</dbReference>
<keyword evidence="15" id="KW-1133">Transmembrane helix</keyword>
<evidence type="ECO:0000256" key="22">
    <source>
        <dbReference type="SAM" id="SignalP"/>
    </source>
</evidence>
<dbReference type="Pfam" id="PF00069">
    <property type="entry name" value="Pkinase"/>
    <property type="match status" value="1"/>
</dbReference>
<keyword evidence="6" id="KW-0597">Phosphoprotein</keyword>
<evidence type="ECO:0000256" key="2">
    <source>
        <dbReference type="ARBA" id="ARBA00004479"/>
    </source>
</evidence>
<dbReference type="InterPro" id="IPR003591">
    <property type="entry name" value="Leu-rich_rpt_typical-subtyp"/>
</dbReference>
<dbReference type="InterPro" id="IPR008266">
    <property type="entry name" value="Tyr_kinase_AS"/>
</dbReference>
<accession>A0A6P6AHK3</accession>
<dbReference type="RefSeq" id="XP_022764355.1">
    <property type="nucleotide sequence ID" value="XM_022908620.1"/>
</dbReference>
<dbReference type="KEGG" id="dzi:111309617"/>
<keyword evidence="13" id="KW-0418">Kinase</keyword>
<evidence type="ECO:0000256" key="11">
    <source>
        <dbReference type="ARBA" id="ARBA00022737"/>
    </source>
</evidence>
<evidence type="ECO:0000256" key="1">
    <source>
        <dbReference type="ARBA" id="ARBA00004236"/>
    </source>
</evidence>
<dbReference type="FunFam" id="3.80.10.10:FF:000041">
    <property type="entry name" value="LRR receptor-like serine/threonine-protein kinase ERECTA"/>
    <property type="match status" value="1"/>
</dbReference>
<evidence type="ECO:0000256" key="8">
    <source>
        <dbReference type="ARBA" id="ARBA00022679"/>
    </source>
</evidence>
<evidence type="ECO:0000259" key="23">
    <source>
        <dbReference type="PROSITE" id="PS50011"/>
    </source>
</evidence>
<evidence type="ECO:0000256" key="3">
    <source>
        <dbReference type="ARBA" id="ARBA00009592"/>
    </source>
</evidence>
<evidence type="ECO:0000256" key="19">
    <source>
        <dbReference type="ARBA" id="ARBA00047899"/>
    </source>
</evidence>
<feature type="signal peptide" evidence="22">
    <location>
        <begin position="1"/>
        <end position="26"/>
    </location>
</feature>
<dbReference type="Gene3D" id="3.80.10.10">
    <property type="entry name" value="Ribonuclease Inhibitor"/>
    <property type="match status" value="3"/>
</dbReference>
<evidence type="ECO:0000256" key="12">
    <source>
        <dbReference type="ARBA" id="ARBA00022741"/>
    </source>
</evidence>
<dbReference type="InterPro" id="IPR051716">
    <property type="entry name" value="Plant_RL_S/T_kinase"/>
</dbReference>
<keyword evidence="16" id="KW-0472">Membrane</keyword>
<dbReference type="InterPro" id="IPR000719">
    <property type="entry name" value="Prot_kinase_dom"/>
</dbReference>
<dbReference type="FunFam" id="3.30.200.20:FF:000309">
    <property type="entry name" value="Leucine-rich repeat receptor protein kinase MSP1"/>
    <property type="match status" value="1"/>
</dbReference>
<dbReference type="GeneID" id="111309617"/>
<keyword evidence="5" id="KW-0723">Serine/threonine-protein kinase</keyword>
<evidence type="ECO:0000256" key="14">
    <source>
        <dbReference type="ARBA" id="ARBA00022840"/>
    </source>
</evidence>
<proteinExistence type="inferred from homology"/>
<evidence type="ECO:0000256" key="13">
    <source>
        <dbReference type="ARBA" id="ARBA00022777"/>
    </source>
</evidence>
<gene>
    <name evidence="25" type="primary">LOC111309617</name>
</gene>
<evidence type="ECO:0000256" key="21">
    <source>
        <dbReference type="PROSITE-ProRule" id="PRU10141"/>
    </source>
</evidence>
<dbReference type="Gene3D" id="1.10.510.10">
    <property type="entry name" value="Transferase(Phosphotransferase) domain 1"/>
    <property type="match status" value="1"/>
</dbReference>
<comment type="subcellular location">
    <subcellularLocation>
        <location evidence="1">Cell membrane</location>
    </subcellularLocation>
    <subcellularLocation>
        <location evidence="2">Membrane</location>
        <topology evidence="2">Single-pass type I membrane protein</topology>
    </subcellularLocation>
</comment>
<keyword evidence="11" id="KW-0677">Repeat</keyword>
<dbReference type="SUPFAM" id="SSF52058">
    <property type="entry name" value="L domain-like"/>
    <property type="match status" value="1"/>
</dbReference>
<dbReference type="EC" id="2.7.11.1" evidence="4"/>
<keyword evidence="10 22" id="KW-0732">Signal</keyword>
<evidence type="ECO:0000313" key="24">
    <source>
        <dbReference type="Proteomes" id="UP000515121"/>
    </source>
</evidence>
<dbReference type="Pfam" id="PF13855">
    <property type="entry name" value="LRR_8"/>
    <property type="match status" value="2"/>
</dbReference>
<evidence type="ECO:0000256" key="17">
    <source>
        <dbReference type="ARBA" id="ARBA00023170"/>
    </source>
</evidence>
<dbReference type="GO" id="GO:0004674">
    <property type="term" value="F:protein serine/threonine kinase activity"/>
    <property type="evidence" value="ECO:0007669"/>
    <property type="project" value="UniProtKB-KW"/>
</dbReference>
<dbReference type="SMART" id="SM00369">
    <property type="entry name" value="LRR_TYP"/>
    <property type="match status" value="6"/>
</dbReference>
<keyword evidence="18" id="KW-0325">Glycoprotein</keyword>
<dbReference type="InterPro" id="IPR011009">
    <property type="entry name" value="Kinase-like_dom_sf"/>
</dbReference>
<dbReference type="InterPro" id="IPR001611">
    <property type="entry name" value="Leu-rich_rpt"/>
</dbReference>
<keyword evidence="12 21" id="KW-0547">Nucleotide-binding</keyword>
<dbReference type="GO" id="GO:0005886">
    <property type="term" value="C:plasma membrane"/>
    <property type="evidence" value="ECO:0007669"/>
    <property type="project" value="UniProtKB-SubCell"/>
</dbReference>
<feature type="binding site" evidence="21">
    <location>
        <position position="452"/>
    </location>
    <ligand>
        <name>ATP</name>
        <dbReference type="ChEBI" id="CHEBI:30616"/>
    </ligand>
</feature>
<keyword evidence="14 21" id="KW-0067">ATP-binding</keyword>
<dbReference type="FunFam" id="1.10.510.10:FF:000445">
    <property type="entry name" value="MDIS1-interacting receptor like kinase 2"/>
    <property type="match status" value="1"/>
</dbReference>
<evidence type="ECO:0000256" key="16">
    <source>
        <dbReference type="ARBA" id="ARBA00023136"/>
    </source>
</evidence>
<evidence type="ECO:0000256" key="7">
    <source>
        <dbReference type="ARBA" id="ARBA00022614"/>
    </source>
</evidence>
<dbReference type="InterPro" id="IPR013210">
    <property type="entry name" value="LRR_N_plant-typ"/>
</dbReference>
<dbReference type="FunFam" id="3.80.10.10:FF:000111">
    <property type="entry name" value="LRR receptor-like serine/threonine-protein kinase ERECTA"/>
    <property type="match status" value="1"/>
</dbReference>
<dbReference type="FunFam" id="3.80.10.10:FF:000400">
    <property type="entry name" value="Nuclear pore complex protein NUP107"/>
    <property type="match status" value="1"/>
</dbReference>
<dbReference type="PRINTS" id="PR00019">
    <property type="entry name" value="LEURICHRPT"/>
</dbReference>
<dbReference type="PANTHER" id="PTHR48053:SF168">
    <property type="entry name" value="LRR RECEPTOR-LIKE KINASE FAMILY PROTEIN"/>
    <property type="match status" value="1"/>
</dbReference>
<dbReference type="SUPFAM" id="SSF56112">
    <property type="entry name" value="Protein kinase-like (PK-like)"/>
    <property type="match status" value="1"/>
</dbReference>
<dbReference type="PROSITE" id="PS00107">
    <property type="entry name" value="PROTEIN_KINASE_ATP"/>
    <property type="match status" value="1"/>
</dbReference>
<protein>
    <recommendedName>
        <fullName evidence="4">non-specific serine/threonine protein kinase</fullName>
        <ecNumber evidence="4">2.7.11.1</ecNumber>
    </recommendedName>
</protein>
<evidence type="ECO:0000256" key="10">
    <source>
        <dbReference type="ARBA" id="ARBA00022729"/>
    </source>
</evidence>
<keyword evidence="9" id="KW-0812">Transmembrane</keyword>
<keyword evidence="7" id="KW-0433">Leucine-rich repeat</keyword>
<comment type="similarity">
    <text evidence="3">Belongs to the RLP family.</text>
</comment>
<dbReference type="InterPro" id="IPR017441">
    <property type="entry name" value="Protein_kinase_ATP_BS"/>
</dbReference>
<keyword evidence="24" id="KW-1185">Reference proteome</keyword>
<evidence type="ECO:0000256" key="4">
    <source>
        <dbReference type="ARBA" id="ARBA00012513"/>
    </source>
</evidence>
<evidence type="ECO:0000256" key="9">
    <source>
        <dbReference type="ARBA" id="ARBA00022692"/>
    </source>
</evidence>
<evidence type="ECO:0000256" key="15">
    <source>
        <dbReference type="ARBA" id="ARBA00022989"/>
    </source>
</evidence>
<dbReference type="Proteomes" id="UP000515121">
    <property type="component" value="Unplaced"/>
</dbReference>
<dbReference type="Pfam" id="PF08263">
    <property type="entry name" value="LRRNT_2"/>
    <property type="match status" value="1"/>
</dbReference>
<dbReference type="AlphaFoldDB" id="A0A6P6AHK3"/>
<evidence type="ECO:0000256" key="6">
    <source>
        <dbReference type="ARBA" id="ARBA00022553"/>
    </source>
</evidence>
<feature type="chain" id="PRO_5028303503" description="non-specific serine/threonine protein kinase" evidence="22">
    <location>
        <begin position="27"/>
        <end position="715"/>
    </location>
</feature>